<gene>
    <name evidence="1" type="ORF">MVEN_00143900</name>
</gene>
<evidence type="ECO:0000313" key="1">
    <source>
        <dbReference type="EMBL" id="KAF7368238.1"/>
    </source>
</evidence>
<comment type="caution">
    <text evidence="1">The sequence shown here is derived from an EMBL/GenBank/DDBJ whole genome shotgun (WGS) entry which is preliminary data.</text>
</comment>
<name>A0A8H6YW80_9AGAR</name>
<dbReference type="AlphaFoldDB" id="A0A8H6YW80"/>
<evidence type="ECO:0000313" key="2">
    <source>
        <dbReference type="Proteomes" id="UP000620124"/>
    </source>
</evidence>
<organism evidence="1 2">
    <name type="scientific">Mycena venus</name>
    <dbReference type="NCBI Taxonomy" id="2733690"/>
    <lineage>
        <taxon>Eukaryota</taxon>
        <taxon>Fungi</taxon>
        <taxon>Dikarya</taxon>
        <taxon>Basidiomycota</taxon>
        <taxon>Agaricomycotina</taxon>
        <taxon>Agaricomycetes</taxon>
        <taxon>Agaricomycetidae</taxon>
        <taxon>Agaricales</taxon>
        <taxon>Marasmiineae</taxon>
        <taxon>Mycenaceae</taxon>
        <taxon>Mycena</taxon>
    </lineage>
</organism>
<proteinExistence type="predicted"/>
<dbReference type="Proteomes" id="UP000620124">
    <property type="component" value="Unassembled WGS sequence"/>
</dbReference>
<sequence length="230" mass="25761">MLLRCAKQSFRACKDSWKKVQNEAAAKRAAMRERDSRLYRRRCTKFARIETQIEAFATRFNIPVSVVEDLLTQELLSDEASGPEDEAEESFAAWKVRMAAAAGHTNLTPVALKDKHFVEVLECPWRSAQLSDISSSMQALYAAALNASGGAPFKFTRVPTPTHRKSSRVPRISPWDFGISSQWLDEQRNDPEVEGLVSDWGTHGNPKGWADVRIVRIDATTLSAKPVVDE</sequence>
<reference evidence="1" key="1">
    <citation type="submission" date="2020-05" db="EMBL/GenBank/DDBJ databases">
        <title>Mycena genomes resolve the evolution of fungal bioluminescence.</title>
        <authorList>
            <person name="Tsai I.J."/>
        </authorList>
    </citation>
    <scope>NUCLEOTIDE SEQUENCE</scope>
    <source>
        <strain evidence="1">CCC161011</strain>
    </source>
</reference>
<dbReference type="OrthoDB" id="3062345at2759"/>
<protein>
    <submittedName>
        <fullName evidence="1">Uncharacterized protein</fullName>
    </submittedName>
</protein>
<keyword evidence="2" id="KW-1185">Reference proteome</keyword>
<accession>A0A8H6YW80</accession>
<dbReference type="EMBL" id="JACAZI010000002">
    <property type="protein sequence ID" value="KAF7368238.1"/>
    <property type="molecule type" value="Genomic_DNA"/>
</dbReference>